<dbReference type="Proteomes" id="UP000886523">
    <property type="component" value="Unassembled WGS sequence"/>
</dbReference>
<evidence type="ECO:0000313" key="3">
    <source>
        <dbReference type="EMBL" id="KAF9511675.1"/>
    </source>
</evidence>
<protein>
    <recommendedName>
        <fullName evidence="2">Essential protein Yae1 N-terminal domain-containing protein</fullName>
    </recommendedName>
</protein>
<evidence type="ECO:0000256" key="1">
    <source>
        <dbReference type="ARBA" id="ARBA00038090"/>
    </source>
</evidence>
<evidence type="ECO:0000259" key="2">
    <source>
        <dbReference type="Pfam" id="PF09811"/>
    </source>
</evidence>
<comment type="similarity">
    <text evidence="1">Belongs to the LTO1 family.</text>
</comment>
<dbReference type="EMBL" id="MU128997">
    <property type="protein sequence ID" value="KAF9511675.1"/>
    <property type="molecule type" value="Genomic_DNA"/>
</dbReference>
<dbReference type="InterPro" id="IPR019191">
    <property type="entry name" value="Essential_protein_Yae1_N"/>
</dbReference>
<comment type="caution">
    <text evidence="3">The sequence shown here is derived from an EMBL/GenBank/DDBJ whole genome shotgun (WGS) entry which is preliminary data.</text>
</comment>
<dbReference type="OrthoDB" id="48036at2759"/>
<proteinExistence type="inferred from homology"/>
<evidence type="ECO:0000313" key="4">
    <source>
        <dbReference type="Proteomes" id="UP000886523"/>
    </source>
</evidence>
<dbReference type="AlphaFoldDB" id="A0A9P6DVH3"/>
<name>A0A9P6DVH3_9AGAM</name>
<dbReference type="Pfam" id="PF09811">
    <property type="entry name" value="Yae1_N"/>
    <property type="match status" value="1"/>
</dbReference>
<feature type="domain" description="Essential protein Yae1 N-terminal" evidence="2">
    <location>
        <begin position="19"/>
        <end position="54"/>
    </location>
</feature>
<gene>
    <name evidence="3" type="ORF">BS47DRAFT_1394920</name>
</gene>
<organism evidence="3 4">
    <name type="scientific">Hydnum rufescens UP504</name>
    <dbReference type="NCBI Taxonomy" id="1448309"/>
    <lineage>
        <taxon>Eukaryota</taxon>
        <taxon>Fungi</taxon>
        <taxon>Dikarya</taxon>
        <taxon>Basidiomycota</taxon>
        <taxon>Agaricomycotina</taxon>
        <taxon>Agaricomycetes</taxon>
        <taxon>Cantharellales</taxon>
        <taxon>Hydnaceae</taxon>
        <taxon>Hydnum</taxon>
    </lineage>
</organism>
<reference evidence="3" key="1">
    <citation type="journal article" date="2020" name="Nat. Commun.">
        <title>Large-scale genome sequencing of mycorrhizal fungi provides insights into the early evolution of symbiotic traits.</title>
        <authorList>
            <person name="Miyauchi S."/>
            <person name="Kiss E."/>
            <person name="Kuo A."/>
            <person name="Drula E."/>
            <person name="Kohler A."/>
            <person name="Sanchez-Garcia M."/>
            <person name="Morin E."/>
            <person name="Andreopoulos B."/>
            <person name="Barry K.W."/>
            <person name="Bonito G."/>
            <person name="Buee M."/>
            <person name="Carver A."/>
            <person name="Chen C."/>
            <person name="Cichocki N."/>
            <person name="Clum A."/>
            <person name="Culley D."/>
            <person name="Crous P.W."/>
            <person name="Fauchery L."/>
            <person name="Girlanda M."/>
            <person name="Hayes R.D."/>
            <person name="Keri Z."/>
            <person name="LaButti K."/>
            <person name="Lipzen A."/>
            <person name="Lombard V."/>
            <person name="Magnuson J."/>
            <person name="Maillard F."/>
            <person name="Murat C."/>
            <person name="Nolan M."/>
            <person name="Ohm R.A."/>
            <person name="Pangilinan J."/>
            <person name="Pereira M.F."/>
            <person name="Perotto S."/>
            <person name="Peter M."/>
            <person name="Pfister S."/>
            <person name="Riley R."/>
            <person name="Sitrit Y."/>
            <person name="Stielow J.B."/>
            <person name="Szollosi G."/>
            <person name="Zifcakova L."/>
            <person name="Stursova M."/>
            <person name="Spatafora J.W."/>
            <person name="Tedersoo L."/>
            <person name="Vaario L.M."/>
            <person name="Yamada A."/>
            <person name="Yan M."/>
            <person name="Wang P."/>
            <person name="Xu J."/>
            <person name="Bruns T."/>
            <person name="Baldrian P."/>
            <person name="Vilgalys R."/>
            <person name="Dunand C."/>
            <person name="Henrissat B."/>
            <person name="Grigoriev I.V."/>
            <person name="Hibbett D."/>
            <person name="Nagy L.G."/>
            <person name="Martin F.M."/>
        </authorList>
    </citation>
    <scope>NUCLEOTIDE SEQUENCE</scope>
    <source>
        <strain evidence="3">UP504</strain>
    </source>
</reference>
<dbReference type="InterPro" id="IPR052436">
    <property type="entry name" value="LTO1_adapter"/>
</dbReference>
<dbReference type="PANTHER" id="PTHR28532">
    <property type="entry name" value="GEO13458P1"/>
    <property type="match status" value="1"/>
</dbReference>
<keyword evidence="4" id="KW-1185">Reference proteome</keyword>
<sequence length="62" mass="6978">MQDDFSALANPEETFFQHGYADGYAHGRIHGLIEGRAVGKEKGLELWEEVGYYRDSPFSGAR</sequence>
<accession>A0A9P6DVH3</accession>
<dbReference type="PANTHER" id="PTHR28532:SF1">
    <property type="entry name" value="ORAL CANCER OVEREXPRESSED 1"/>
    <property type="match status" value="1"/>
</dbReference>